<feature type="transmembrane region" description="Helical" evidence="6">
    <location>
        <begin position="227"/>
        <end position="252"/>
    </location>
</feature>
<feature type="transmembrane region" description="Helical" evidence="6">
    <location>
        <begin position="12"/>
        <end position="29"/>
    </location>
</feature>
<evidence type="ECO:0000313" key="7">
    <source>
        <dbReference type="EMBL" id="MBB6429403.1"/>
    </source>
</evidence>
<feature type="transmembrane region" description="Helical" evidence="6">
    <location>
        <begin position="172"/>
        <end position="192"/>
    </location>
</feature>
<evidence type="ECO:0000256" key="6">
    <source>
        <dbReference type="SAM" id="Phobius"/>
    </source>
</evidence>
<keyword evidence="2" id="KW-1003">Cell membrane</keyword>
<comment type="caution">
    <text evidence="7">The sequence shown here is derived from an EMBL/GenBank/DDBJ whole genome shotgun (WGS) entry which is preliminary data.</text>
</comment>
<dbReference type="RefSeq" id="WP_184676984.1">
    <property type="nucleotide sequence ID" value="NZ_JACHGY010000001.1"/>
</dbReference>
<name>A0A7X0H5B5_9BACT</name>
<evidence type="ECO:0000256" key="2">
    <source>
        <dbReference type="ARBA" id="ARBA00022475"/>
    </source>
</evidence>
<keyword evidence="8" id="KW-1185">Reference proteome</keyword>
<evidence type="ECO:0000313" key="8">
    <source>
        <dbReference type="Proteomes" id="UP000541810"/>
    </source>
</evidence>
<dbReference type="Proteomes" id="UP000541810">
    <property type="component" value="Unassembled WGS sequence"/>
</dbReference>
<feature type="transmembrane region" description="Helical" evidence="6">
    <location>
        <begin position="259"/>
        <end position="283"/>
    </location>
</feature>
<feature type="transmembrane region" description="Helical" evidence="6">
    <location>
        <begin position="94"/>
        <end position="113"/>
    </location>
</feature>
<evidence type="ECO:0000256" key="4">
    <source>
        <dbReference type="ARBA" id="ARBA00022989"/>
    </source>
</evidence>
<protein>
    <recommendedName>
        <fullName evidence="9">Lysylphosphatidylglycerol synthase TM region</fullName>
    </recommendedName>
</protein>
<evidence type="ECO:0000256" key="3">
    <source>
        <dbReference type="ARBA" id="ARBA00022692"/>
    </source>
</evidence>
<dbReference type="Pfam" id="PF03706">
    <property type="entry name" value="LPG_synthase_TM"/>
    <property type="match status" value="1"/>
</dbReference>
<accession>A0A7X0H5B5</accession>
<dbReference type="InterPro" id="IPR022791">
    <property type="entry name" value="L-PG_synthase/AglD"/>
</dbReference>
<organism evidence="7 8">
    <name type="scientific">Algisphaera agarilytica</name>
    <dbReference type="NCBI Taxonomy" id="1385975"/>
    <lineage>
        <taxon>Bacteria</taxon>
        <taxon>Pseudomonadati</taxon>
        <taxon>Planctomycetota</taxon>
        <taxon>Phycisphaerae</taxon>
        <taxon>Phycisphaerales</taxon>
        <taxon>Phycisphaeraceae</taxon>
        <taxon>Algisphaera</taxon>
    </lineage>
</organism>
<evidence type="ECO:0000256" key="1">
    <source>
        <dbReference type="ARBA" id="ARBA00004651"/>
    </source>
</evidence>
<dbReference type="GO" id="GO:0005886">
    <property type="term" value="C:plasma membrane"/>
    <property type="evidence" value="ECO:0007669"/>
    <property type="project" value="UniProtKB-SubCell"/>
</dbReference>
<evidence type="ECO:0000256" key="5">
    <source>
        <dbReference type="ARBA" id="ARBA00023136"/>
    </source>
</evidence>
<sequence>MKHKLRKHLFTAVRVLLIAAGIGYIAWTVQWGDATTLGPDGEETQQPGMLTLVKGADPVWLLGGLALTSLVLPLQAVRWWLLMRCRGMNVSLRSVFKLVMVGLFFNFCVPVGTNGGDVVKAYGAARGIKTPGSTTKAIISVLMDRVAGLLGLIVLAALAGPMVWDDPVGRQITIFAWAALGFVVLSGGLYLWPVTRKWLGVTTLRRVGVFEKIDEAVVGYRHHPSAVFGSIGLSVPVHISICIATAMAGYAIGVPTPLLTLLAVLPIVFIVGALPLTFMGLGLMEPTMFGLLKSDGGITFNQVTAMIMAFRAYFLAYALIGGLFVLTKGVSLSEKPAADTADASA</sequence>
<comment type="subcellular location">
    <subcellularLocation>
        <location evidence="1">Cell membrane</location>
        <topology evidence="1">Multi-pass membrane protein</topology>
    </subcellularLocation>
</comment>
<keyword evidence="4 6" id="KW-1133">Transmembrane helix</keyword>
<keyword evidence="5 6" id="KW-0472">Membrane</keyword>
<dbReference type="EMBL" id="JACHGY010000001">
    <property type="protein sequence ID" value="MBB6429403.1"/>
    <property type="molecule type" value="Genomic_DNA"/>
</dbReference>
<proteinExistence type="predicted"/>
<dbReference type="NCBIfam" id="TIGR00374">
    <property type="entry name" value="flippase-like domain"/>
    <property type="match status" value="1"/>
</dbReference>
<dbReference type="PANTHER" id="PTHR40277">
    <property type="entry name" value="BLL5419 PROTEIN"/>
    <property type="match status" value="1"/>
</dbReference>
<gene>
    <name evidence="7" type="ORF">HNQ40_001209</name>
</gene>
<evidence type="ECO:0008006" key="9">
    <source>
        <dbReference type="Google" id="ProtNLM"/>
    </source>
</evidence>
<feature type="transmembrane region" description="Helical" evidence="6">
    <location>
        <begin position="59"/>
        <end position="82"/>
    </location>
</feature>
<reference evidence="7 8" key="1">
    <citation type="submission" date="2020-08" db="EMBL/GenBank/DDBJ databases">
        <title>Genomic Encyclopedia of Type Strains, Phase IV (KMG-IV): sequencing the most valuable type-strain genomes for metagenomic binning, comparative biology and taxonomic classification.</title>
        <authorList>
            <person name="Goeker M."/>
        </authorList>
    </citation>
    <scope>NUCLEOTIDE SEQUENCE [LARGE SCALE GENOMIC DNA]</scope>
    <source>
        <strain evidence="7 8">DSM 103725</strain>
    </source>
</reference>
<keyword evidence="3 6" id="KW-0812">Transmembrane</keyword>
<feature type="transmembrane region" description="Helical" evidence="6">
    <location>
        <begin position="303"/>
        <end position="326"/>
    </location>
</feature>
<dbReference type="PANTHER" id="PTHR40277:SF1">
    <property type="entry name" value="BLL5419 PROTEIN"/>
    <property type="match status" value="1"/>
</dbReference>
<feature type="transmembrane region" description="Helical" evidence="6">
    <location>
        <begin position="137"/>
        <end position="160"/>
    </location>
</feature>
<dbReference type="AlphaFoldDB" id="A0A7X0H5B5"/>